<accession>A0AAV4QXK2</accession>
<name>A0AAV4QXK2_CAEEX</name>
<keyword evidence="2" id="KW-1185">Reference proteome</keyword>
<gene>
    <name evidence="1" type="ORF">CEXT_682821</name>
</gene>
<comment type="caution">
    <text evidence="1">The sequence shown here is derived from an EMBL/GenBank/DDBJ whole genome shotgun (WGS) entry which is preliminary data.</text>
</comment>
<reference evidence="1 2" key="1">
    <citation type="submission" date="2021-06" db="EMBL/GenBank/DDBJ databases">
        <title>Caerostris extrusa draft genome.</title>
        <authorList>
            <person name="Kono N."/>
            <person name="Arakawa K."/>
        </authorList>
    </citation>
    <scope>NUCLEOTIDE SEQUENCE [LARGE SCALE GENOMIC DNA]</scope>
</reference>
<proteinExistence type="predicted"/>
<dbReference type="Proteomes" id="UP001054945">
    <property type="component" value="Unassembled WGS sequence"/>
</dbReference>
<organism evidence="1 2">
    <name type="scientific">Caerostris extrusa</name>
    <name type="common">Bark spider</name>
    <name type="synonym">Caerostris bankana</name>
    <dbReference type="NCBI Taxonomy" id="172846"/>
    <lineage>
        <taxon>Eukaryota</taxon>
        <taxon>Metazoa</taxon>
        <taxon>Ecdysozoa</taxon>
        <taxon>Arthropoda</taxon>
        <taxon>Chelicerata</taxon>
        <taxon>Arachnida</taxon>
        <taxon>Araneae</taxon>
        <taxon>Araneomorphae</taxon>
        <taxon>Entelegynae</taxon>
        <taxon>Araneoidea</taxon>
        <taxon>Araneidae</taxon>
        <taxon>Caerostris</taxon>
    </lineage>
</organism>
<protein>
    <submittedName>
        <fullName evidence="1">Uncharacterized protein</fullName>
    </submittedName>
</protein>
<dbReference type="EMBL" id="BPLR01007030">
    <property type="protein sequence ID" value="GIY13999.1"/>
    <property type="molecule type" value="Genomic_DNA"/>
</dbReference>
<dbReference type="AlphaFoldDB" id="A0AAV4QXK2"/>
<evidence type="ECO:0000313" key="2">
    <source>
        <dbReference type="Proteomes" id="UP001054945"/>
    </source>
</evidence>
<sequence>MCEVRRRPRSQDCNPDLKTQDLRCANCSKSSGELAPMSPFSTEKQTPFLERPNIQVTNAQVPKNILRLTQPLLTRSTAGLSQVTTNRRHELF</sequence>
<evidence type="ECO:0000313" key="1">
    <source>
        <dbReference type="EMBL" id="GIY13999.1"/>
    </source>
</evidence>